<feature type="region of interest" description="Disordered" evidence="1">
    <location>
        <begin position="1"/>
        <end position="24"/>
    </location>
</feature>
<dbReference type="AlphaFoldDB" id="A0A4Y2FAU2"/>
<evidence type="ECO:0000313" key="3">
    <source>
        <dbReference type="Proteomes" id="UP000499080"/>
    </source>
</evidence>
<dbReference type="Proteomes" id="UP000499080">
    <property type="component" value="Unassembled WGS sequence"/>
</dbReference>
<dbReference type="EMBL" id="BGPR01000874">
    <property type="protein sequence ID" value="GBM38640.1"/>
    <property type="molecule type" value="Genomic_DNA"/>
</dbReference>
<evidence type="ECO:0000313" key="2">
    <source>
        <dbReference type="EMBL" id="GBM38640.1"/>
    </source>
</evidence>
<reference evidence="2 3" key="1">
    <citation type="journal article" date="2019" name="Sci. Rep.">
        <title>Orb-weaving spider Araneus ventricosus genome elucidates the spidroin gene catalogue.</title>
        <authorList>
            <person name="Kono N."/>
            <person name="Nakamura H."/>
            <person name="Ohtoshi R."/>
            <person name="Moran D.A.P."/>
            <person name="Shinohara A."/>
            <person name="Yoshida Y."/>
            <person name="Fujiwara M."/>
            <person name="Mori M."/>
            <person name="Tomita M."/>
            <person name="Arakawa K."/>
        </authorList>
    </citation>
    <scope>NUCLEOTIDE SEQUENCE [LARGE SCALE GENOMIC DNA]</scope>
</reference>
<sequence length="99" mass="11296">MHKVHSFSLSQVREISSSSFSSPLRELSHKVQPRYESGHNAKPIFAIPRMFLCSKILPAILYSSHIRILFLLLTGSRNFSTADRNMPEADFSRQFEASL</sequence>
<comment type="caution">
    <text evidence="2">The sequence shown here is derived from an EMBL/GenBank/DDBJ whole genome shotgun (WGS) entry which is preliminary data.</text>
</comment>
<name>A0A4Y2FAU2_ARAVE</name>
<protein>
    <submittedName>
        <fullName evidence="2">Uncharacterized protein</fullName>
    </submittedName>
</protein>
<organism evidence="2 3">
    <name type="scientific">Araneus ventricosus</name>
    <name type="common">Orbweaver spider</name>
    <name type="synonym">Epeira ventricosa</name>
    <dbReference type="NCBI Taxonomy" id="182803"/>
    <lineage>
        <taxon>Eukaryota</taxon>
        <taxon>Metazoa</taxon>
        <taxon>Ecdysozoa</taxon>
        <taxon>Arthropoda</taxon>
        <taxon>Chelicerata</taxon>
        <taxon>Arachnida</taxon>
        <taxon>Araneae</taxon>
        <taxon>Araneomorphae</taxon>
        <taxon>Entelegynae</taxon>
        <taxon>Araneoidea</taxon>
        <taxon>Araneidae</taxon>
        <taxon>Araneus</taxon>
    </lineage>
</organism>
<accession>A0A4Y2FAU2</accession>
<proteinExistence type="predicted"/>
<evidence type="ECO:0000256" key="1">
    <source>
        <dbReference type="SAM" id="MobiDB-lite"/>
    </source>
</evidence>
<gene>
    <name evidence="2" type="ORF">AVEN_37442_1</name>
</gene>
<keyword evidence="3" id="KW-1185">Reference proteome</keyword>